<gene>
    <name evidence="2" type="ORF">B9J98_01970</name>
</gene>
<feature type="domain" description="Nucleotidyl transferase" evidence="1">
    <location>
        <begin position="2"/>
        <end position="226"/>
    </location>
</feature>
<dbReference type="InterPro" id="IPR050486">
    <property type="entry name" value="Mannose-1P_guanyltransferase"/>
</dbReference>
<evidence type="ECO:0000313" key="2">
    <source>
        <dbReference type="EMBL" id="PUA33736.1"/>
    </source>
</evidence>
<accession>A0A2R7Y8D5</accession>
<dbReference type="InterPro" id="IPR005835">
    <property type="entry name" value="NTP_transferase_dom"/>
</dbReference>
<dbReference type="InterPro" id="IPR029044">
    <property type="entry name" value="Nucleotide-diphossugar_trans"/>
</dbReference>
<organism evidence="2 3">
    <name type="scientific">Candidatus Terraquivivens tikiterensis</name>
    <dbReference type="NCBI Taxonomy" id="1980982"/>
    <lineage>
        <taxon>Archaea</taxon>
        <taxon>Nitrososphaerota</taxon>
        <taxon>Candidatus Wolframiiraptoraceae</taxon>
        <taxon>Candidatus Terraquivivens</taxon>
    </lineage>
</organism>
<dbReference type="GO" id="GO:0016740">
    <property type="term" value="F:transferase activity"/>
    <property type="evidence" value="ECO:0007669"/>
    <property type="project" value="UniProtKB-KW"/>
</dbReference>
<name>A0A2R7Y8D5_9ARCH</name>
<dbReference type="Gene3D" id="3.90.550.10">
    <property type="entry name" value="Spore Coat Polysaccharide Biosynthesis Protein SpsA, Chain A"/>
    <property type="match status" value="1"/>
</dbReference>
<dbReference type="Proteomes" id="UP000244066">
    <property type="component" value="Unassembled WGS sequence"/>
</dbReference>
<comment type="caution">
    <text evidence="2">The sequence shown here is derived from an EMBL/GenBank/DDBJ whole genome shotgun (WGS) entry which is preliminary data.</text>
</comment>
<proteinExistence type="predicted"/>
<keyword evidence="2" id="KW-0808">Transferase</keyword>
<evidence type="ECO:0000259" key="1">
    <source>
        <dbReference type="Pfam" id="PF00483"/>
    </source>
</evidence>
<dbReference type="Pfam" id="PF00483">
    <property type="entry name" value="NTP_transferase"/>
    <property type="match status" value="1"/>
</dbReference>
<dbReference type="PANTHER" id="PTHR22572">
    <property type="entry name" value="SUGAR-1-PHOSPHATE GUANYL TRANSFERASE"/>
    <property type="match status" value="1"/>
</dbReference>
<dbReference type="EMBL" id="NDWU01000004">
    <property type="protein sequence ID" value="PUA33736.1"/>
    <property type="molecule type" value="Genomic_DNA"/>
</dbReference>
<protein>
    <submittedName>
        <fullName evidence="2">Nucleotidyltransferase</fullName>
    </submittedName>
</protein>
<sequence>MKAVILAGGYGKRLRPLTESVPKPLLNVLGKPILCWQFEWLKAHGIDEIIICAGHLKEKMMEDIGSGQKFGVKVGYVVEDEPLGTGGALNNTVHLLNKEDAFVVINGDILTDLNPIELTKALRDDVVGAVAVVPLPSPYGVVSFNADTLIISEFKEKPRLPDYWINAGVYAFTFKVFEYLPRQGDLEKTTFPELASQGLLRAVPFHDCKWMSIDTHKDLEDAEKLLKSMSFVAARH</sequence>
<dbReference type="SUPFAM" id="SSF53448">
    <property type="entry name" value="Nucleotide-diphospho-sugar transferases"/>
    <property type="match status" value="1"/>
</dbReference>
<dbReference type="CDD" id="cd04181">
    <property type="entry name" value="NTP_transferase"/>
    <property type="match status" value="1"/>
</dbReference>
<reference evidence="2 3" key="1">
    <citation type="submission" date="2017-04" db="EMBL/GenBank/DDBJ databases">
        <title>Draft Aigarchaeota genome from a New Zealand hot spring.</title>
        <authorList>
            <person name="Reysenbach A.-L."/>
            <person name="Donaho J.A."/>
            <person name="Gerhart J."/>
            <person name="Kelley J.F."/>
            <person name="Kouba K."/>
            <person name="Podar M."/>
            <person name="Stott M."/>
        </authorList>
    </citation>
    <scope>NUCLEOTIDE SEQUENCE [LARGE SCALE GENOMIC DNA]</scope>
    <source>
        <strain evidence="2">NZ13_MG1</strain>
    </source>
</reference>
<dbReference type="AlphaFoldDB" id="A0A2R7Y8D5"/>
<evidence type="ECO:0000313" key="3">
    <source>
        <dbReference type="Proteomes" id="UP000244066"/>
    </source>
</evidence>